<evidence type="ECO:0000256" key="1">
    <source>
        <dbReference type="SAM" id="MobiDB-lite"/>
    </source>
</evidence>
<organism evidence="2 3">
    <name type="scientific">Brassica napus</name>
    <name type="common">Rape</name>
    <dbReference type="NCBI Taxonomy" id="3708"/>
    <lineage>
        <taxon>Eukaryota</taxon>
        <taxon>Viridiplantae</taxon>
        <taxon>Streptophyta</taxon>
        <taxon>Embryophyta</taxon>
        <taxon>Tracheophyta</taxon>
        <taxon>Spermatophyta</taxon>
        <taxon>Magnoliopsida</taxon>
        <taxon>eudicotyledons</taxon>
        <taxon>Gunneridae</taxon>
        <taxon>Pentapetalae</taxon>
        <taxon>rosids</taxon>
        <taxon>malvids</taxon>
        <taxon>Brassicales</taxon>
        <taxon>Brassicaceae</taxon>
        <taxon>Brassiceae</taxon>
        <taxon>Brassica</taxon>
    </lineage>
</organism>
<name>A0ABQ8AQI0_BRANA</name>
<keyword evidence="3" id="KW-1185">Reference proteome</keyword>
<accession>A0ABQ8AQI0</accession>
<gene>
    <name evidence="2" type="ORF">HID58_057224</name>
</gene>
<comment type="caution">
    <text evidence="2">The sequence shown here is derived from an EMBL/GenBank/DDBJ whole genome shotgun (WGS) entry which is preliminary data.</text>
</comment>
<reference evidence="2 3" key="1">
    <citation type="submission" date="2021-05" db="EMBL/GenBank/DDBJ databases">
        <title>Genome Assembly of Synthetic Allotetraploid Brassica napus Reveals Homoeologous Exchanges between Subgenomes.</title>
        <authorList>
            <person name="Davis J.T."/>
        </authorList>
    </citation>
    <scope>NUCLEOTIDE SEQUENCE [LARGE SCALE GENOMIC DNA]</scope>
    <source>
        <strain evidence="3">cv. Da-Ae</strain>
        <tissue evidence="2">Seedling</tissue>
    </source>
</reference>
<feature type="region of interest" description="Disordered" evidence="1">
    <location>
        <begin position="1"/>
        <end position="45"/>
    </location>
</feature>
<evidence type="ECO:0000313" key="2">
    <source>
        <dbReference type="EMBL" id="KAH0894795.1"/>
    </source>
</evidence>
<evidence type="ECO:0000313" key="3">
    <source>
        <dbReference type="Proteomes" id="UP000824890"/>
    </source>
</evidence>
<sequence length="106" mass="12336">MNMWTIAGLPINTRQNEEPLSSSGGREETRRSSAFSEDEPLKQPLKTEQLSEIQVDEPRLSDLRFRKLNNRLQSIYRTPINMHETSYIFKDKSKLEDVTALIKGRK</sequence>
<dbReference type="EMBL" id="JAGKQM010000013">
    <property type="protein sequence ID" value="KAH0894795.1"/>
    <property type="molecule type" value="Genomic_DNA"/>
</dbReference>
<protein>
    <submittedName>
        <fullName evidence="2">Uncharacterized protein</fullName>
    </submittedName>
</protein>
<proteinExistence type="predicted"/>
<dbReference type="Proteomes" id="UP000824890">
    <property type="component" value="Unassembled WGS sequence"/>
</dbReference>